<dbReference type="InterPro" id="IPR011009">
    <property type="entry name" value="Kinase-like_dom_sf"/>
</dbReference>
<keyword evidence="2" id="KW-1185">Reference proteome</keyword>
<organism evidence="1 2">
    <name type="scientific">Guyanagaster necrorhizus</name>
    <dbReference type="NCBI Taxonomy" id="856835"/>
    <lineage>
        <taxon>Eukaryota</taxon>
        <taxon>Fungi</taxon>
        <taxon>Dikarya</taxon>
        <taxon>Basidiomycota</taxon>
        <taxon>Agaricomycotina</taxon>
        <taxon>Agaricomycetes</taxon>
        <taxon>Agaricomycetidae</taxon>
        <taxon>Agaricales</taxon>
        <taxon>Marasmiineae</taxon>
        <taxon>Physalacriaceae</taxon>
        <taxon>Guyanagaster</taxon>
    </lineage>
</organism>
<dbReference type="AlphaFoldDB" id="A0A9P7W427"/>
<dbReference type="RefSeq" id="XP_043044426.1">
    <property type="nucleotide sequence ID" value="XM_043181332.1"/>
</dbReference>
<name>A0A9P7W427_9AGAR</name>
<dbReference type="Gene3D" id="1.10.510.10">
    <property type="entry name" value="Transferase(Phosphotransferase) domain 1"/>
    <property type="match status" value="1"/>
</dbReference>
<reference evidence="1" key="1">
    <citation type="submission" date="2020-11" db="EMBL/GenBank/DDBJ databases">
        <title>Adaptations for nitrogen fixation in a non-lichenized fungal sporocarp promotes dispersal by wood-feeding termites.</title>
        <authorList>
            <consortium name="DOE Joint Genome Institute"/>
            <person name="Koch R.A."/>
            <person name="Yoon G."/>
            <person name="Arayal U."/>
            <person name="Lail K."/>
            <person name="Amirebrahimi M."/>
            <person name="Labutti K."/>
            <person name="Lipzen A."/>
            <person name="Riley R."/>
            <person name="Barry K."/>
            <person name="Henrissat B."/>
            <person name="Grigoriev I.V."/>
            <person name="Herr J.R."/>
            <person name="Aime M.C."/>
        </authorList>
    </citation>
    <scope>NUCLEOTIDE SEQUENCE</scope>
    <source>
        <strain evidence="1">MCA 3950</strain>
    </source>
</reference>
<gene>
    <name evidence="1" type="ORF">BT62DRAFT_545032</name>
</gene>
<proteinExistence type="predicted"/>
<dbReference type="Proteomes" id="UP000812287">
    <property type="component" value="Unassembled WGS sequence"/>
</dbReference>
<dbReference type="GeneID" id="66103628"/>
<comment type="caution">
    <text evidence="1">The sequence shown here is derived from an EMBL/GenBank/DDBJ whole genome shotgun (WGS) entry which is preliminary data.</text>
</comment>
<sequence>MPTRVASYFAISNRRISWLGRATENASIIYAFDFGLAKMYVDSVKGEHIPLRTGRGFCGTWRYSSHWSHLGVGGGLCYIASVFLAGRLTRAC</sequence>
<evidence type="ECO:0000313" key="1">
    <source>
        <dbReference type="EMBL" id="KAG7450926.1"/>
    </source>
</evidence>
<dbReference type="SUPFAM" id="SSF56112">
    <property type="entry name" value="Protein kinase-like (PK-like)"/>
    <property type="match status" value="1"/>
</dbReference>
<evidence type="ECO:0000313" key="2">
    <source>
        <dbReference type="Proteomes" id="UP000812287"/>
    </source>
</evidence>
<dbReference type="EMBL" id="MU250526">
    <property type="protein sequence ID" value="KAG7450926.1"/>
    <property type="molecule type" value="Genomic_DNA"/>
</dbReference>
<accession>A0A9P7W427</accession>
<dbReference type="OrthoDB" id="3258886at2759"/>
<protein>
    <submittedName>
        <fullName evidence="1">Uncharacterized protein</fullName>
    </submittedName>
</protein>